<evidence type="ECO:0000313" key="2">
    <source>
        <dbReference type="EMBL" id="OMJ79346.1"/>
    </source>
</evidence>
<dbReference type="EMBL" id="MPUH01000475">
    <property type="protein sequence ID" value="OMJ79346.1"/>
    <property type="molecule type" value="Genomic_DNA"/>
</dbReference>
<evidence type="ECO:0000256" key="1">
    <source>
        <dbReference type="SAM" id="MobiDB-lite"/>
    </source>
</evidence>
<organism evidence="2 3">
    <name type="scientific">Stentor coeruleus</name>
    <dbReference type="NCBI Taxonomy" id="5963"/>
    <lineage>
        <taxon>Eukaryota</taxon>
        <taxon>Sar</taxon>
        <taxon>Alveolata</taxon>
        <taxon>Ciliophora</taxon>
        <taxon>Postciliodesmatophora</taxon>
        <taxon>Heterotrichea</taxon>
        <taxon>Heterotrichida</taxon>
        <taxon>Stentoridae</taxon>
        <taxon>Stentor</taxon>
    </lineage>
</organism>
<accession>A0A1R2BRH9</accession>
<name>A0A1R2BRH9_9CILI</name>
<evidence type="ECO:0000313" key="3">
    <source>
        <dbReference type="Proteomes" id="UP000187209"/>
    </source>
</evidence>
<proteinExistence type="predicted"/>
<reference evidence="2 3" key="1">
    <citation type="submission" date="2016-11" db="EMBL/GenBank/DDBJ databases">
        <title>The macronuclear genome of Stentor coeruleus: a giant cell with tiny introns.</title>
        <authorList>
            <person name="Slabodnick M."/>
            <person name="Ruby J.G."/>
            <person name="Reiff S.B."/>
            <person name="Swart E.C."/>
            <person name="Gosai S."/>
            <person name="Prabakaran S."/>
            <person name="Witkowska E."/>
            <person name="Larue G.E."/>
            <person name="Fisher S."/>
            <person name="Freeman R.M."/>
            <person name="Gunawardena J."/>
            <person name="Chu W."/>
            <person name="Stover N.A."/>
            <person name="Gregory B.D."/>
            <person name="Nowacki M."/>
            <person name="Derisi J."/>
            <person name="Roy S.W."/>
            <person name="Marshall W.F."/>
            <person name="Sood P."/>
        </authorList>
    </citation>
    <scope>NUCLEOTIDE SEQUENCE [LARGE SCALE GENOMIC DNA]</scope>
    <source>
        <strain evidence="2">WM001</strain>
    </source>
</reference>
<dbReference type="AlphaFoldDB" id="A0A1R2BRH9"/>
<gene>
    <name evidence="2" type="ORF">SteCoe_20638</name>
</gene>
<keyword evidence="3" id="KW-1185">Reference proteome</keyword>
<feature type="region of interest" description="Disordered" evidence="1">
    <location>
        <begin position="158"/>
        <end position="180"/>
    </location>
</feature>
<comment type="caution">
    <text evidence="2">The sequence shown here is derived from an EMBL/GenBank/DDBJ whole genome shotgun (WGS) entry which is preliminary data.</text>
</comment>
<dbReference type="Proteomes" id="UP000187209">
    <property type="component" value="Unassembled WGS sequence"/>
</dbReference>
<protein>
    <submittedName>
        <fullName evidence="2">Uncharacterized protein</fullName>
    </submittedName>
</protein>
<sequence>MVSCSISTPFTILQDINKTAETVSSYFSLNPEDFTIYALVPLDQCPNTSEIIIKLHKSKFNLQNIQSYLLEKENLEAQLAKCKETILSLKSNPIHKPNFHYDEKYLRRMEKLKKLNEDNKKLRELLRVQLENSEALRKETQSTVDMLREEFERLSQEINKNSKSPVRTIIRGSPEKVKKT</sequence>